<evidence type="ECO:0000313" key="1">
    <source>
        <dbReference type="EMBL" id="MQY47516.1"/>
    </source>
</evidence>
<evidence type="ECO:0000313" key="2">
    <source>
        <dbReference type="Proteomes" id="UP000435138"/>
    </source>
</evidence>
<keyword evidence="2" id="KW-1185">Reference proteome</keyword>
<dbReference type="RefSeq" id="WP_153354996.1">
    <property type="nucleotide sequence ID" value="NZ_JAYKOO010000007.1"/>
</dbReference>
<proteinExistence type="predicted"/>
<organism evidence="1 2">
    <name type="scientific">Endobacterium cereale</name>
    <dbReference type="NCBI Taxonomy" id="2663029"/>
    <lineage>
        <taxon>Bacteria</taxon>
        <taxon>Pseudomonadati</taxon>
        <taxon>Pseudomonadota</taxon>
        <taxon>Alphaproteobacteria</taxon>
        <taxon>Hyphomicrobiales</taxon>
        <taxon>Rhizobiaceae</taxon>
        <taxon>Endobacterium</taxon>
    </lineage>
</organism>
<accession>A0A6A8AE75</accession>
<dbReference type="EMBL" id="WIXI01000045">
    <property type="protein sequence ID" value="MQY47516.1"/>
    <property type="molecule type" value="Genomic_DNA"/>
</dbReference>
<comment type="caution">
    <text evidence="1">The sequence shown here is derived from an EMBL/GenBank/DDBJ whole genome shotgun (WGS) entry which is preliminary data.</text>
</comment>
<name>A0A6A8AE75_9HYPH</name>
<dbReference type="AlphaFoldDB" id="A0A6A8AE75"/>
<dbReference type="Proteomes" id="UP000435138">
    <property type="component" value="Unassembled WGS sequence"/>
</dbReference>
<protein>
    <submittedName>
        <fullName evidence="1">Uncharacterized protein</fullName>
    </submittedName>
</protein>
<reference evidence="1 2" key="1">
    <citation type="submission" date="2019-11" db="EMBL/GenBank/DDBJ databases">
        <title>Genome analysis of Rhizobacterium cereale a novel genus and species isolated from maize roots in North Spain.</title>
        <authorList>
            <person name="Menendez E."/>
            <person name="Flores-Felix J.D."/>
            <person name="Ramirez-Bahena M.-H."/>
            <person name="Igual J.M."/>
            <person name="Garcia-Fraile P."/>
            <person name="Peix A."/>
            <person name="Velazquez E."/>
        </authorList>
    </citation>
    <scope>NUCLEOTIDE SEQUENCE [LARGE SCALE GENOMIC DNA]</scope>
    <source>
        <strain evidence="1 2">RZME27</strain>
    </source>
</reference>
<sequence length="126" mass="14281">MSTFEVPEGMQARERDLFSRIRAMIEALLHCLHQMPVSDIAHRSRNKLSLRTIRQKGFENFFNSSVMHSRAIGRLGHPFSDMISLLAKIGLQHFFHAVGVGHISGSTQNIRSLKWLEKQKSPASLA</sequence>
<gene>
    <name evidence="1" type="ORF">GAO09_15890</name>
</gene>